<dbReference type="Pfam" id="PF16819">
    <property type="entry name" value="DUF5074"/>
    <property type="match status" value="1"/>
</dbReference>
<protein>
    <submittedName>
        <fullName evidence="1">DUF5074 domain-containing protein</fullName>
    </submittedName>
</protein>
<sequence>MIKNLSKLFLIGGIITFAACSKNDASNSAETTNDGPYKNGFFTINEGSYGATFGDLNYYSYDSSKLKYAVYDTANGTTIPSDNTQTLEFGTIYNHNIYLSVKADYGSTTGANFVVADESTLKEKYRITGKDWRAFVGINDTLGLVSTSEGVYRLNTTTHALGNNISAIPSSEIGEMVNTDNYIFAASSAGTYIVKKSDWSLSKTYTSVLQGFATLPNGKIVGETASGIITINASTLDTASIALPSSPLYNEYSWTPSSITASTKENAVFVATSDNKIYKYTDGSSSSISSAFITLPDGKYFYGCGVRYDKSTNQIIAIAVSPQYGSNNFLYFYNAFTGNLENTIEYSGYYFPSTIVFHN</sequence>
<name>A0A5P2G7J4_9BACT</name>
<proteinExistence type="predicted"/>
<keyword evidence="2" id="KW-1185">Reference proteome</keyword>
<accession>A0A5P2G7J4</accession>
<evidence type="ECO:0000313" key="2">
    <source>
        <dbReference type="Proteomes" id="UP000292424"/>
    </source>
</evidence>
<evidence type="ECO:0000313" key="1">
    <source>
        <dbReference type="EMBL" id="QES87491.1"/>
    </source>
</evidence>
<dbReference type="EMBL" id="CP044016">
    <property type="protein sequence ID" value="QES87491.1"/>
    <property type="molecule type" value="Genomic_DNA"/>
</dbReference>
<dbReference type="SUPFAM" id="SSF75011">
    <property type="entry name" value="3-carboxy-cis,cis-mucoante lactonizing enzyme"/>
    <property type="match status" value="1"/>
</dbReference>
<dbReference type="InterPro" id="IPR015943">
    <property type="entry name" value="WD40/YVTN_repeat-like_dom_sf"/>
</dbReference>
<reference evidence="1 2" key="1">
    <citation type="submission" date="2019-09" db="EMBL/GenBank/DDBJ databases">
        <title>Complete genome sequence of Arachidicoccus sp. B3-10 isolated from apple orchard soil.</title>
        <authorList>
            <person name="Kim H.S."/>
            <person name="Han K.-I."/>
            <person name="Suh M.K."/>
            <person name="Lee K.C."/>
            <person name="Eom M.K."/>
            <person name="Kim J.-S."/>
            <person name="Kang S.W."/>
            <person name="Sin Y."/>
            <person name="Lee J.-S."/>
        </authorList>
    </citation>
    <scope>NUCLEOTIDE SEQUENCE [LARGE SCALE GENOMIC DNA]</scope>
    <source>
        <strain evidence="1 2">B3-10</strain>
    </source>
</reference>
<dbReference type="AlphaFoldDB" id="A0A5P2G7J4"/>
<dbReference type="PROSITE" id="PS51257">
    <property type="entry name" value="PROKAR_LIPOPROTEIN"/>
    <property type="match status" value="1"/>
</dbReference>
<dbReference type="RefSeq" id="WP_131328368.1">
    <property type="nucleotide sequence ID" value="NZ_CP044016.1"/>
</dbReference>
<dbReference type="Gene3D" id="2.130.10.10">
    <property type="entry name" value="YVTN repeat-like/Quinoprotein amine dehydrogenase"/>
    <property type="match status" value="1"/>
</dbReference>
<dbReference type="KEGG" id="arac:E0W69_002030"/>
<dbReference type="OrthoDB" id="1041092at2"/>
<dbReference type="Proteomes" id="UP000292424">
    <property type="component" value="Chromosome"/>
</dbReference>
<organism evidence="1 2">
    <name type="scientific">Rhizosphaericola mali</name>
    <dbReference type="NCBI Taxonomy" id="2545455"/>
    <lineage>
        <taxon>Bacteria</taxon>
        <taxon>Pseudomonadati</taxon>
        <taxon>Bacteroidota</taxon>
        <taxon>Chitinophagia</taxon>
        <taxon>Chitinophagales</taxon>
        <taxon>Chitinophagaceae</taxon>
        <taxon>Rhizosphaericola</taxon>
    </lineage>
</organism>
<dbReference type="InterPro" id="IPR031815">
    <property type="entry name" value="DUF5074"/>
</dbReference>
<gene>
    <name evidence="1" type="ORF">E0W69_002030</name>
</gene>